<keyword evidence="2" id="KW-1185">Reference proteome</keyword>
<dbReference type="KEGG" id="elm:ELI_1251"/>
<protein>
    <recommendedName>
        <fullName evidence="3">Transposase</fullName>
    </recommendedName>
</protein>
<proteinExistence type="predicted"/>
<organism evidence="1 2">
    <name type="scientific">Eubacterium callanderi</name>
    <dbReference type="NCBI Taxonomy" id="53442"/>
    <lineage>
        <taxon>Bacteria</taxon>
        <taxon>Bacillati</taxon>
        <taxon>Bacillota</taxon>
        <taxon>Clostridia</taxon>
        <taxon>Eubacteriales</taxon>
        <taxon>Eubacteriaceae</taxon>
        <taxon>Eubacterium</taxon>
    </lineage>
</organism>
<accession>E3GKZ5</accession>
<dbReference type="Proteomes" id="UP000006873">
    <property type="component" value="Chromosome"/>
</dbReference>
<evidence type="ECO:0000313" key="1">
    <source>
        <dbReference type="EMBL" id="ADO36237.1"/>
    </source>
</evidence>
<dbReference type="HOGENOM" id="CLU_1479928_0_0_9"/>
<dbReference type="EMBL" id="CP002273">
    <property type="protein sequence ID" value="ADO36237.1"/>
    <property type="molecule type" value="Genomic_DNA"/>
</dbReference>
<evidence type="ECO:0008006" key="3">
    <source>
        <dbReference type="Google" id="ProtNLM"/>
    </source>
</evidence>
<reference key="1">
    <citation type="submission" date="2010-09" db="EMBL/GenBank/DDBJ databases">
        <authorList>
            <person name="Roh H."/>
            <person name="Ko H.-J."/>
            <person name="Kim D."/>
            <person name="Choi D.G."/>
            <person name="Park S."/>
            <person name="Kim S."/>
            <person name="Kim K.H."/>
            <person name="Chang I.S."/>
            <person name="Choi I.-G."/>
        </authorList>
    </citation>
    <scope>NUCLEOTIDE SEQUENCE</scope>
    <source>
        <strain>KIST612</strain>
    </source>
</reference>
<sequence length="217" mass="25565">MGQRLSPIKTPKATYRYMYVVFGVFCTKNREKGEKMAFAKRLRDLLKALELDLKTYLKKHYELFEAVDTGYVAKDGREHLTELIYHGHSGHVCRYCRRALKKKTLRLVEKNGRNHVVNGLSKEVEDSDGHLYVLWVCSCEYGHCARRQRVLPVFAARWMRHTLFTVAQTLLHLFENDELDAKPLKPRRGRPVLTMPFYGELSTVYRWRQKIKIIFNS</sequence>
<dbReference type="AlphaFoldDB" id="E3GKZ5"/>
<gene>
    <name evidence="1" type="ordered locus">ELI_1251</name>
</gene>
<name>E3GKZ5_9FIRM</name>
<evidence type="ECO:0000313" key="2">
    <source>
        <dbReference type="Proteomes" id="UP000006873"/>
    </source>
</evidence>
<reference evidence="1 2" key="2">
    <citation type="journal article" date="2011" name="J. Bacteriol.">
        <title>Complete genome sequence of a carbon monoxide-utilizing acetogen, Eubacterium limosum KIST612.</title>
        <authorList>
            <person name="Roh H."/>
            <person name="Ko H.J."/>
            <person name="Kim D."/>
            <person name="Choi D.G."/>
            <person name="Park S."/>
            <person name="Kim S."/>
            <person name="Chang I.S."/>
            <person name="Choi I.G."/>
        </authorList>
    </citation>
    <scope>NUCLEOTIDE SEQUENCE [LARGE SCALE GENOMIC DNA]</scope>
    <source>
        <strain evidence="1 2">KIST612</strain>
    </source>
</reference>